<accession>A0A9P8A5M3</accession>
<evidence type="ECO:0000313" key="4">
    <source>
        <dbReference type="EMBL" id="KAG9322752.1"/>
    </source>
</evidence>
<dbReference type="InterPro" id="IPR009057">
    <property type="entry name" value="Homeodomain-like_sf"/>
</dbReference>
<dbReference type="PANTHER" id="PTHR19303:SF73">
    <property type="entry name" value="PROTEIN PDC2"/>
    <property type="match status" value="1"/>
</dbReference>
<name>A0A9P8A5M3_MORAP</name>
<dbReference type="PANTHER" id="PTHR19303">
    <property type="entry name" value="TRANSPOSON"/>
    <property type="match status" value="1"/>
</dbReference>
<comment type="caution">
    <text evidence="4">The sequence shown here is derived from an EMBL/GenBank/DDBJ whole genome shotgun (WGS) entry which is preliminary data.</text>
</comment>
<dbReference type="GO" id="GO:0005634">
    <property type="term" value="C:nucleus"/>
    <property type="evidence" value="ECO:0007669"/>
    <property type="project" value="TreeGrafter"/>
</dbReference>
<dbReference type="SMART" id="SM00674">
    <property type="entry name" value="CENPB"/>
    <property type="match status" value="1"/>
</dbReference>
<evidence type="ECO:0000313" key="5">
    <source>
        <dbReference type="Proteomes" id="UP000717515"/>
    </source>
</evidence>
<feature type="compositionally biased region" description="Acidic residues" evidence="2">
    <location>
        <begin position="338"/>
        <end position="350"/>
    </location>
</feature>
<dbReference type="GO" id="GO:0003677">
    <property type="term" value="F:DNA binding"/>
    <property type="evidence" value="ECO:0007669"/>
    <property type="project" value="UniProtKB-KW"/>
</dbReference>
<dbReference type="Gene3D" id="1.10.10.60">
    <property type="entry name" value="Homeodomain-like"/>
    <property type="match status" value="1"/>
</dbReference>
<evidence type="ECO:0000256" key="2">
    <source>
        <dbReference type="SAM" id="MobiDB-lite"/>
    </source>
</evidence>
<dbReference type="Pfam" id="PF03221">
    <property type="entry name" value="HTH_Tnp_Tc5"/>
    <property type="match status" value="1"/>
</dbReference>
<evidence type="ECO:0000256" key="1">
    <source>
        <dbReference type="ARBA" id="ARBA00023125"/>
    </source>
</evidence>
<dbReference type="EMBL" id="JAIFTL010000131">
    <property type="protein sequence ID" value="KAG9322752.1"/>
    <property type="molecule type" value="Genomic_DNA"/>
</dbReference>
<proteinExistence type="predicted"/>
<protein>
    <recommendedName>
        <fullName evidence="3">HTH CENPB-type domain-containing protein</fullName>
    </recommendedName>
</protein>
<evidence type="ECO:0000259" key="3">
    <source>
        <dbReference type="PROSITE" id="PS51253"/>
    </source>
</evidence>
<organism evidence="4 5">
    <name type="scientific">Mortierella alpina</name>
    <name type="common">Oleaginous fungus</name>
    <name type="synonym">Mortierella renispora</name>
    <dbReference type="NCBI Taxonomy" id="64518"/>
    <lineage>
        <taxon>Eukaryota</taxon>
        <taxon>Fungi</taxon>
        <taxon>Fungi incertae sedis</taxon>
        <taxon>Mucoromycota</taxon>
        <taxon>Mortierellomycotina</taxon>
        <taxon>Mortierellomycetes</taxon>
        <taxon>Mortierellales</taxon>
        <taxon>Mortierellaceae</taxon>
        <taxon>Mortierella</taxon>
    </lineage>
</organism>
<gene>
    <name evidence="4" type="ORF">KVV02_007012</name>
</gene>
<sequence length="472" mass="53674">MSGSDLQQWSATGPRRRTAYSYADKAKFLDAYHEELRRNPYVTLAPIAKLHGVHLSTAMSMVKDEPSIRQALKVLSPQATKSISRKRKRHMAPVETSLLNWFKRERTAESMLTSGVIGFKVTDGRLRGTALLIWRDLRKNILPEDQPIKFKFSNGWLSRFKNRHGLKKYTTHGESESVDMEACKPRTEEIQGILADFDPEDIYNCDVTGLFLKTTSNTSIDLGPALGRKIIRDARVSILFCSNATGSDKRRPFILCVEIKADQVKQLQEELKQKYGDDCDLVAGQNDFTVLHYLDMIDSEGPSLSISESICEVLESEEYQDLFIAREDRGTVDEELLDDAEEDEDEEQELEEARDSSQDCDYEPPSSDNFNFAQEDSIALRSREVERLPDDGFASPHSSLFREEILDDEPFRYNMDRFAEARASIMSSNNKELAARYAAIALSIDTFLDDVNLESGEGEYEGVDGDYRNVFR</sequence>
<feature type="region of interest" description="Disordered" evidence="2">
    <location>
        <begin position="338"/>
        <end position="371"/>
    </location>
</feature>
<dbReference type="Proteomes" id="UP000717515">
    <property type="component" value="Unassembled WGS sequence"/>
</dbReference>
<dbReference type="SUPFAM" id="SSF46689">
    <property type="entry name" value="Homeodomain-like"/>
    <property type="match status" value="1"/>
</dbReference>
<dbReference type="InterPro" id="IPR050863">
    <property type="entry name" value="CenT-Element_Derived"/>
</dbReference>
<reference evidence="4" key="1">
    <citation type="submission" date="2021-07" db="EMBL/GenBank/DDBJ databases">
        <title>Draft genome of Mortierella alpina, strain LL118, isolated from an aspen leaf litter sample.</title>
        <authorList>
            <person name="Yang S."/>
            <person name="Vinatzer B.A."/>
        </authorList>
    </citation>
    <scope>NUCLEOTIDE SEQUENCE</scope>
    <source>
        <strain evidence="4">LL118</strain>
    </source>
</reference>
<dbReference type="PROSITE" id="PS51253">
    <property type="entry name" value="HTH_CENPB"/>
    <property type="match status" value="1"/>
</dbReference>
<dbReference type="InterPro" id="IPR006600">
    <property type="entry name" value="HTH_CenpB_DNA-bd_dom"/>
</dbReference>
<feature type="domain" description="HTH CENPB-type" evidence="3">
    <location>
        <begin position="82"/>
        <end position="170"/>
    </location>
</feature>
<keyword evidence="1" id="KW-0238">DNA-binding</keyword>
<dbReference type="AlphaFoldDB" id="A0A9P8A5M3"/>